<evidence type="ECO:0000313" key="2">
    <source>
        <dbReference type="Proteomes" id="UP001418222"/>
    </source>
</evidence>
<dbReference type="Proteomes" id="UP001418222">
    <property type="component" value="Unassembled WGS sequence"/>
</dbReference>
<dbReference type="PANTHER" id="PTHR48206">
    <property type="entry name" value="CHLOROPLAST SENSOR KINASE, CHLOROPLASTIC"/>
    <property type="match status" value="1"/>
</dbReference>
<name>A0AAP0B637_9ASPA</name>
<dbReference type="EMBL" id="JBBWWQ010000015">
    <property type="protein sequence ID" value="KAK8928865.1"/>
    <property type="molecule type" value="Genomic_DNA"/>
</dbReference>
<dbReference type="InterPro" id="IPR053334">
    <property type="entry name" value="Chloroplast_Sensor_Kinase"/>
</dbReference>
<reference evidence="1 2" key="1">
    <citation type="journal article" date="2022" name="Nat. Plants">
        <title>Genomes of leafy and leafless Platanthera orchids illuminate the evolution of mycoheterotrophy.</title>
        <authorList>
            <person name="Li M.H."/>
            <person name="Liu K.W."/>
            <person name="Li Z."/>
            <person name="Lu H.C."/>
            <person name="Ye Q.L."/>
            <person name="Zhang D."/>
            <person name="Wang J.Y."/>
            <person name="Li Y.F."/>
            <person name="Zhong Z.M."/>
            <person name="Liu X."/>
            <person name="Yu X."/>
            <person name="Liu D.K."/>
            <person name="Tu X.D."/>
            <person name="Liu B."/>
            <person name="Hao Y."/>
            <person name="Liao X.Y."/>
            <person name="Jiang Y.T."/>
            <person name="Sun W.H."/>
            <person name="Chen J."/>
            <person name="Chen Y.Q."/>
            <person name="Ai Y."/>
            <person name="Zhai J.W."/>
            <person name="Wu S.S."/>
            <person name="Zhou Z."/>
            <person name="Hsiao Y.Y."/>
            <person name="Wu W.L."/>
            <person name="Chen Y.Y."/>
            <person name="Lin Y.F."/>
            <person name="Hsu J.L."/>
            <person name="Li C.Y."/>
            <person name="Wang Z.W."/>
            <person name="Zhao X."/>
            <person name="Zhong W.Y."/>
            <person name="Ma X.K."/>
            <person name="Ma L."/>
            <person name="Huang J."/>
            <person name="Chen G.Z."/>
            <person name="Huang M.Z."/>
            <person name="Huang L."/>
            <person name="Peng D.H."/>
            <person name="Luo Y.B."/>
            <person name="Zou S.Q."/>
            <person name="Chen S.P."/>
            <person name="Lan S."/>
            <person name="Tsai W.C."/>
            <person name="Van de Peer Y."/>
            <person name="Liu Z.J."/>
        </authorList>
    </citation>
    <scope>NUCLEOTIDE SEQUENCE [LARGE SCALE GENOMIC DNA]</scope>
    <source>
        <strain evidence="1">Lor287</strain>
    </source>
</reference>
<dbReference type="AlphaFoldDB" id="A0AAP0B637"/>
<sequence>MPLSAAVSNCPLFFFPHSPLPPPRHPSLASLHGFSEAISSPCTPRAPSLLRQAYHLSSDASETAEGIPYPSSAAVAAVIRRSSPASPVEFTQRTERLGKNDTVLPSPDFQRLCVEQLDLFRAVVDPHAVLSIYVRPAGSYVMDQLELRRVIYYPGVEISKNEECVVIVGNFAMPGGLHAAEIVISRQEVEVAGEFGAIIFPLVKHPFLVGFLVAELPKMMVANCATCAWEPLGFKEEFNKSYGLPTSEKRLRAIMISRSLATAYVMDQKSMLLRQTSWQNNVRMGHLVEQIHGFLSSIKALSKMLSLHVKRSEIAYDIVDDILVQGDSMKDAIQQLQDAVQLTKANIVQFSQDSVKKMQDSFTEFPDLTRSLLADSLSRDAPSHTAQSMKSLFLPNSDRKDVEVPMPPLILVPQQEHTIRQIMQRSGGADGFGQGCIRTC</sequence>
<organism evidence="1 2">
    <name type="scientific">Platanthera zijinensis</name>
    <dbReference type="NCBI Taxonomy" id="2320716"/>
    <lineage>
        <taxon>Eukaryota</taxon>
        <taxon>Viridiplantae</taxon>
        <taxon>Streptophyta</taxon>
        <taxon>Embryophyta</taxon>
        <taxon>Tracheophyta</taxon>
        <taxon>Spermatophyta</taxon>
        <taxon>Magnoliopsida</taxon>
        <taxon>Liliopsida</taxon>
        <taxon>Asparagales</taxon>
        <taxon>Orchidaceae</taxon>
        <taxon>Orchidoideae</taxon>
        <taxon>Orchideae</taxon>
        <taxon>Orchidinae</taxon>
        <taxon>Platanthera</taxon>
    </lineage>
</organism>
<gene>
    <name evidence="1" type="ORF">KSP39_PZI017142</name>
</gene>
<dbReference type="PANTHER" id="PTHR48206:SF1">
    <property type="entry name" value="CHLOROPLAST SENSOR KINASE, CHLOROPLASTIC"/>
    <property type="match status" value="1"/>
</dbReference>
<protein>
    <submittedName>
        <fullName evidence="1">Uncharacterized protein</fullName>
    </submittedName>
</protein>
<accession>A0AAP0B637</accession>
<keyword evidence="2" id="KW-1185">Reference proteome</keyword>
<evidence type="ECO:0000313" key="1">
    <source>
        <dbReference type="EMBL" id="KAK8928865.1"/>
    </source>
</evidence>
<proteinExistence type="predicted"/>
<comment type="caution">
    <text evidence="1">The sequence shown here is derived from an EMBL/GenBank/DDBJ whole genome shotgun (WGS) entry which is preliminary data.</text>
</comment>